<evidence type="ECO:0000313" key="1">
    <source>
        <dbReference type="EMBL" id="CAB4145545.1"/>
    </source>
</evidence>
<reference evidence="3" key="1">
    <citation type="submission" date="2020-05" db="EMBL/GenBank/DDBJ databases">
        <authorList>
            <person name="Chiriac C."/>
            <person name="Salcher M."/>
            <person name="Ghai R."/>
            <person name="Kavagutti S V."/>
        </authorList>
    </citation>
    <scope>NUCLEOTIDE SEQUENCE</scope>
</reference>
<dbReference type="EMBL" id="LR797167">
    <property type="protein sequence ID" value="CAB4191549.1"/>
    <property type="molecule type" value="Genomic_DNA"/>
</dbReference>
<evidence type="ECO:0000313" key="3">
    <source>
        <dbReference type="EMBL" id="CAB4191549.1"/>
    </source>
</evidence>
<accession>A0A6J5R3Q0</accession>
<protein>
    <submittedName>
        <fullName evidence="3">Uncharacterized protein</fullName>
    </submittedName>
</protein>
<dbReference type="EMBL" id="LR796752">
    <property type="protein sequence ID" value="CAB4163321.1"/>
    <property type="molecule type" value="Genomic_DNA"/>
</dbReference>
<dbReference type="EMBL" id="LR796455">
    <property type="protein sequence ID" value="CAB4145545.1"/>
    <property type="molecule type" value="Genomic_DNA"/>
</dbReference>
<gene>
    <name evidence="3" type="ORF">UFOVP1222_43</name>
    <name evidence="1" type="ORF">UFOVP477_13</name>
    <name evidence="2" type="ORF">UFOVP798_17</name>
</gene>
<evidence type="ECO:0000313" key="2">
    <source>
        <dbReference type="EMBL" id="CAB4163321.1"/>
    </source>
</evidence>
<proteinExistence type="predicted"/>
<organism evidence="3">
    <name type="scientific">uncultured Caudovirales phage</name>
    <dbReference type="NCBI Taxonomy" id="2100421"/>
    <lineage>
        <taxon>Viruses</taxon>
        <taxon>Duplodnaviria</taxon>
        <taxon>Heunggongvirae</taxon>
        <taxon>Uroviricota</taxon>
        <taxon>Caudoviricetes</taxon>
        <taxon>Peduoviridae</taxon>
        <taxon>Maltschvirus</taxon>
        <taxon>Maltschvirus maltsch</taxon>
    </lineage>
</organism>
<name>A0A6J5R3Q0_9CAUD</name>
<sequence length="93" mass="10131">MNASHPHSLVKREVCERHAHAFLMLGADFVLDFLGLDAGKFRNLAKRVHAFGAVERIEEAGGEQGELTQDHRGGDGCERLVFLGVAFPFAGVV</sequence>